<feature type="compositionally biased region" description="Basic and acidic residues" evidence="1">
    <location>
        <begin position="155"/>
        <end position="187"/>
    </location>
</feature>
<evidence type="ECO:0000313" key="3">
    <source>
        <dbReference type="EMBL" id="KAL3404864.1"/>
    </source>
</evidence>
<dbReference type="Proteomes" id="UP001627154">
    <property type="component" value="Unassembled WGS sequence"/>
</dbReference>
<dbReference type="SMART" id="SM00355">
    <property type="entry name" value="ZnF_C2H2"/>
    <property type="match status" value="3"/>
</dbReference>
<protein>
    <recommendedName>
        <fullName evidence="2">C2H2-type domain-containing protein</fullName>
    </recommendedName>
</protein>
<feature type="region of interest" description="Disordered" evidence="1">
    <location>
        <begin position="155"/>
        <end position="236"/>
    </location>
</feature>
<gene>
    <name evidence="3" type="ORF">TKK_002524</name>
</gene>
<dbReference type="InterPro" id="IPR039258">
    <property type="entry name" value="ZNF511"/>
</dbReference>
<sequence>MENHKEFVDLITKLGVGTRPVNDPFFNETHDKCKVFARKGVVAEDNEEFLHKVVKTFPCNMCSKEFKNLLDFELHYSELHHYKCSTCNKSRPSSHLLDLHIQENHDSFFQVQAEKKPMYRCYLSECKDVFFTPALRKDHCRNDHQFPATYRFEEFDHKEKKPDANKVAKKKDKPDSKHQSKKSESHSHKPGPIVTNKSRTFSNRNFSVQPIGQPNDSSPIKNDEPKKPFTEFIPRSVQQNMYAKKLTNNKEGTKDVLESESLMDLAETLPSIQGIYNK</sequence>
<keyword evidence="4" id="KW-1185">Reference proteome</keyword>
<reference evidence="3 4" key="1">
    <citation type="journal article" date="2024" name="bioRxiv">
        <title>A reference genome for Trichogramma kaykai: A tiny desert-dwelling parasitoid wasp with competing sex-ratio distorters.</title>
        <authorList>
            <person name="Culotta J."/>
            <person name="Lindsey A.R."/>
        </authorList>
    </citation>
    <scope>NUCLEOTIDE SEQUENCE [LARGE SCALE GENOMIC DNA]</scope>
    <source>
        <strain evidence="3 4">KSX58</strain>
    </source>
</reference>
<dbReference type="EMBL" id="JBJJXI010000022">
    <property type="protein sequence ID" value="KAL3404864.1"/>
    <property type="molecule type" value="Genomic_DNA"/>
</dbReference>
<feature type="compositionally biased region" description="Polar residues" evidence="1">
    <location>
        <begin position="195"/>
        <end position="220"/>
    </location>
</feature>
<dbReference type="Gene3D" id="3.30.160.60">
    <property type="entry name" value="Classic Zinc Finger"/>
    <property type="match status" value="1"/>
</dbReference>
<proteinExistence type="predicted"/>
<comment type="caution">
    <text evidence="3">The sequence shown here is derived from an EMBL/GenBank/DDBJ whole genome shotgun (WGS) entry which is preliminary data.</text>
</comment>
<evidence type="ECO:0000313" key="4">
    <source>
        <dbReference type="Proteomes" id="UP001627154"/>
    </source>
</evidence>
<organism evidence="3 4">
    <name type="scientific">Trichogramma kaykai</name>
    <dbReference type="NCBI Taxonomy" id="54128"/>
    <lineage>
        <taxon>Eukaryota</taxon>
        <taxon>Metazoa</taxon>
        <taxon>Ecdysozoa</taxon>
        <taxon>Arthropoda</taxon>
        <taxon>Hexapoda</taxon>
        <taxon>Insecta</taxon>
        <taxon>Pterygota</taxon>
        <taxon>Neoptera</taxon>
        <taxon>Endopterygota</taxon>
        <taxon>Hymenoptera</taxon>
        <taxon>Apocrita</taxon>
        <taxon>Proctotrupomorpha</taxon>
        <taxon>Chalcidoidea</taxon>
        <taxon>Trichogrammatidae</taxon>
        <taxon>Trichogramma</taxon>
    </lineage>
</organism>
<dbReference type="PANTHER" id="PTHR21354">
    <property type="entry name" value="ZINC FINGER PROTEIN 511"/>
    <property type="match status" value="1"/>
</dbReference>
<dbReference type="AlphaFoldDB" id="A0ABD2XJ35"/>
<accession>A0ABD2XJ35</accession>
<dbReference type="PANTHER" id="PTHR21354:SF0">
    <property type="entry name" value="ZINC FINGER PROTEIN 511"/>
    <property type="match status" value="1"/>
</dbReference>
<feature type="domain" description="C2H2-type" evidence="2">
    <location>
        <begin position="121"/>
        <end position="144"/>
    </location>
</feature>
<evidence type="ECO:0000256" key="1">
    <source>
        <dbReference type="SAM" id="MobiDB-lite"/>
    </source>
</evidence>
<evidence type="ECO:0000259" key="2">
    <source>
        <dbReference type="PROSITE" id="PS00028"/>
    </source>
</evidence>
<dbReference type="PROSITE" id="PS00028">
    <property type="entry name" value="ZINC_FINGER_C2H2_1"/>
    <property type="match status" value="1"/>
</dbReference>
<name>A0ABD2XJ35_9HYME</name>
<dbReference type="InterPro" id="IPR013087">
    <property type="entry name" value="Znf_C2H2_type"/>
</dbReference>